<evidence type="ECO:0000256" key="6">
    <source>
        <dbReference type="PIRSR" id="PIRSR000337-1"/>
    </source>
</evidence>
<feature type="binding site" evidence="6">
    <location>
        <position position="58"/>
    </location>
    <ligand>
        <name>FMN</name>
        <dbReference type="ChEBI" id="CHEBI:58210"/>
    </ligand>
</feature>
<dbReference type="RefSeq" id="WP_007682010.1">
    <property type="nucleotide sequence ID" value="NZ_CP013070.1"/>
</dbReference>
<evidence type="ECO:0000256" key="4">
    <source>
        <dbReference type="ARBA" id="ARBA00023033"/>
    </source>
</evidence>
<dbReference type="InterPro" id="IPR036661">
    <property type="entry name" value="Luciferase-like_sf"/>
</dbReference>
<dbReference type="InterPro" id="IPR051260">
    <property type="entry name" value="Diverse_substr_monoxygenases"/>
</dbReference>
<dbReference type="Gene3D" id="3.20.20.30">
    <property type="entry name" value="Luciferase-like domain"/>
    <property type="match status" value="1"/>
</dbReference>
<proteinExistence type="inferred from homology"/>
<feature type="binding site" evidence="6">
    <location>
        <position position="145"/>
    </location>
    <ligand>
        <name>FMN</name>
        <dbReference type="ChEBI" id="CHEBI:58210"/>
    </ligand>
</feature>
<dbReference type="PIRSF" id="PIRSF000337">
    <property type="entry name" value="NTA_MOA"/>
    <property type="match status" value="1"/>
</dbReference>
<feature type="domain" description="Luciferase-like" evidence="7">
    <location>
        <begin position="25"/>
        <end position="382"/>
    </location>
</feature>
<dbReference type="InterPro" id="IPR016215">
    <property type="entry name" value="NTA_MOA"/>
</dbReference>
<gene>
    <name evidence="8" type="ORF">SIDU_15115</name>
</gene>
<feature type="binding site" evidence="6">
    <location>
        <position position="220"/>
    </location>
    <ligand>
        <name>FMN</name>
        <dbReference type="ChEBI" id="CHEBI:58210"/>
    </ligand>
</feature>
<dbReference type="GO" id="GO:0004497">
    <property type="term" value="F:monooxygenase activity"/>
    <property type="evidence" value="ECO:0007669"/>
    <property type="project" value="UniProtKB-KW"/>
</dbReference>
<evidence type="ECO:0000259" key="7">
    <source>
        <dbReference type="Pfam" id="PF00296"/>
    </source>
</evidence>
<evidence type="ECO:0000256" key="1">
    <source>
        <dbReference type="ARBA" id="ARBA00022630"/>
    </source>
</evidence>
<dbReference type="EMBL" id="CP013070">
    <property type="protein sequence ID" value="APL95736.1"/>
    <property type="molecule type" value="Genomic_DNA"/>
</dbReference>
<keyword evidence="1 6" id="KW-0285">Flavoprotein</keyword>
<evidence type="ECO:0000256" key="3">
    <source>
        <dbReference type="ARBA" id="ARBA00023002"/>
    </source>
</evidence>
<dbReference type="NCBIfam" id="TIGR03860">
    <property type="entry name" value="FMN_nitrolo"/>
    <property type="match status" value="1"/>
</dbReference>
<dbReference type="SUPFAM" id="SSF51679">
    <property type="entry name" value="Bacterial luciferase-like"/>
    <property type="match status" value="1"/>
</dbReference>
<dbReference type="Proteomes" id="UP000004550">
    <property type="component" value="Chromosome"/>
</dbReference>
<keyword evidence="2 6" id="KW-0288">FMN</keyword>
<dbReference type="CDD" id="cd01095">
    <property type="entry name" value="Nitrilotriacetate_monoxgenase"/>
    <property type="match status" value="1"/>
</dbReference>
<protein>
    <submittedName>
        <fullName evidence="8">Monooxygenase</fullName>
    </submittedName>
</protein>
<dbReference type="AlphaFoldDB" id="A0A1L5BS79"/>
<keyword evidence="3" id="KW-0560">Oxidoreductase</keyword>
<dbReference type="PANTHER" id="PTHR30011:SF16">
    <property type="entry name" value="C2H2 FINGER DOMAIN TRANSCRIPTION FACTOR (EUROFUNG)-RELATED"/>
    <property type="match status" value="1"/>
</dbReference>
<name>A0A1L5BS79_SPHIB</name>
<evidence type="ECO:0000256" key="5">
    <source>
        <dbReference type="ARBA" id="ARBA00033748"/>
    </source>
</evidence>
<accession>A0A1L5BS79</accession>
<feature type="binding site" evidence="6">
    <location>
        <position position="95"/>
    </location>
    <ligand>
        <name>FMN</name>
        <dbReference type="ChEBI" id="CHEBI:58210"/>
    </ligand>
</feature>
<evidence type="ECO:0000313" key="9">
    <source>
        <dbReference type="Proteomes" id="UP000004550"/>
    </source>
</evidence>
<dbReference type="KEGG" id="sinb:SIDU_15115"/>
<evidence type="ECO:0000313" key="8">
    <source>
        <dbReference type="EMBL" id="APL95736.1"/>
    </source>
</evidence>
<evidence type="ECO:0000256" key="2">
    <source>
        <dbReference type="ARBA" id="ARBA00022643"/>
    </source>
</evidence>
<reference evidence="8 9" key="1">
    <citation type="journal article" date="2012" name="J. Bacteriol.">
        <title>Genome sequence of Sphingobium indicum B90A, a hexachlorocyclohexane-degrading bacterium.</title>
        <authorList>
            <person name="Anand S."/>
            <person name="Sangwan N."/>
            <person name="Lata P."/>
            <person name="Kaur J."/>
            <person name="Dua A."/>
            <person name="Singh A.K."/>
            <person name="Verma M."/>
            <person name="Kaur J."/>
            <person name="Khurana J.P."/>
            <person name="Khurana P."/>
            <person name="Mathur S."/>
            <person name="Lal R."/>
        </authorList>
    </citation>
    <scope>NUCLEOTIDE SEQUENCE [LARGE SCALE GENOMIC DNA]</scope>
    <source>
        <strain evidence="9">DSM 16412 / CCM 7286 / MTCC 6364 / B90A</strain>
    </source>
</reference>
<dbReference type="InterPro" id="IPR011251">
    <property type="entry name" value="Luciferase-like_dom"/>
</dbReference>
<keyword evidence="4 8" id="KW-0503">Monooxygenase</keyword>
<sequence length="455" mass="50124">MGVKNGLKLGFILHGVGRGWDSWRHPEAVIDGSTNIDLYVKQAKIAEKGKFDFVFVADSLHIDERSMPHYLSRFEPATILSALAMVTQHIGLVGTFSVSYTEPFNLARQFASLDKLSRGRAGWNVVTSWLEGTAANFSRDHHIGHGERYRLANEYVQVVKGLWDSYEPGAIVGDKQGGVFLKPGTLHQLNHKGEFFSVRGPLNLDRMPQGHPVLFQAGNSDDGRAFAAANADAIFSLPRNKESAFAYRADLRERTAAAGRDPDLLFVFGGISTIVGSTREEVQRLSAERNSYASIEGALLSLGQSFNDYDFSQHDLDAPFPAVKEEWLSSSQGNVKTVLAAVEQDKLTLRETALRFGKPMDSFEGSPEEVADQLQDWFESGAVDGFMLGESLPGQFEVFVEQVVPILQARGLFRSDYGSDTLRGHLGLPVPENRYVAQRRSAAETDAARKEPANA</sequence>
<organism evidence="8 9">
    <name type="scientific">Sphingobium indicum (strain DSM 16412 / CCM 7286 / MTCC 6364 / B90A)</name>
    <dbReference type="NCBI Taxonomy" id="861109"/>
    <lineage>
        <taxon>Bacteria</taxon>
        <taxon>Pseudomonadati</taxon>
        <taxon>Pseudomonadota</taxon>
        <taxon>Alphaproteobacteria</taxon>
        <taxon>Sphingomonadales</taxon>
        <taxon>Sphingomonadaceae</taxon>
        <taxon>Sphingobium</taxon>
    </lineage>
</organism>
<dbReference type="GO" id="GO:0016705">
    <property type="term" value="F:oxidoreductase activity, acting on paired donors, with incorporation or reduction of molecular oxygen"/>
    <property type="evidence" value="ECO:0007669"/>
    <property type="project" value="InterPro"/>
</dbReference>
<dbReference type="Pfam" id="PF00296">
    <property type="entry name" value="Bac_luciferase"/>
    <property type="match status" value="1"/>
</dbReference>
<dbReference type="PANTHER" id="PTHR30011">
    <property type="entry name" value="ALKANESULFONATE MONOOXYGENASE-RELATED"/>
    <property type="match status" value="1"/>
</dbReference>
<comment type="similarity">
    <text evidence="5">Belongs to the NtaA/SnaA/DszA monooxygenase family.</text>
</comment>
<feature type="binding site" evidence="6">
    <location>
        <position position="149"/>
    </location>
    <ligand>
        <name>FMN</name>
        <dbReference type="ChEBI" id="CHEBI:58210"/>
    </ligand>
</feature>